<dbReference type="Proteomes" id="UP001066276">
    <property type="component" value="Chromosome 1_1"/>
</dbReference>
<sequence length="83" mass="8821">MEYNGWGAGGLQAISLLASGFRGSALNSRWMVTGDQPMISHPAPGSWLPSHSSRLTMALSVCVNVTTSNRGKNTSDSQLVRSQ</sequence>
<reference evidence="1" key="1">
    <citation type="journal article" date="2022" name="bioRxiv">
        <title>Sequencing and chromosome-scale assembly of the giantPleurodeles waltlgenome.</title>
        <authorList>
            <person name="Brown T."/>
            <person name="Elewa A."/>
            <person name="Iarovenko S."/>
            <person name="Subramanian E."/>
            <person name="Araus A.J."/>
            <person name="Petzold A."/>
            <person name="Susuki M."/>
            <person name="Suzuki K.-i.T."/>
            <person name="Hayashi T."/>
            <person name="Toyoda A."/>
            <person name="Oliveira C."/>
            <person name="Osipova E."/>
            <person name="Leigh N.D."/>
            <person name="Simon A."/>
            <person name="Yun M.H."/>
        </authorList>
    </citation>
    <scope>NUCLEOTIDE SEQUENCE</scope>
    <source>
        <strain evidence="1">20211129_DDA</strain>
        <tissue evidence="1">Liver</tissue>
    </source>
</reference>
<name>A0AAV7WPQ9_PLEWA</name>
<dbReference type="EMBL" id="JANPWB010000001">
    <property type="protein sequence ID" value="KAJ1215218.1"/>
    <property type="molecule type" value="Genomic_DNA"/>
</dbReference>
<organism evidence="1 2">
    <name type="scientific">Pleurodeles waltl</name>
    <name type="common">Iberian ribbed newt</name>
    <dbReference type="NCBI Taxonomy" id="8319"/>
    <lineage>
        <taxon>Eukaryota</taxon>
        <taxon>Metazoa</taxon>
        <taxon>Chordata</taxon>
        <taxon>Craniata</taxon>
        <taxon>Vertebrata</taxon>
        <taxon>Euteleostomi</taxon>
        <taxon>Amphibia</taxon>
        <taxon>Batrachia</taxon>
        <taxon>Caudata</taxon>
        <taxon>Salamandroidea</taxon>
        <taxon>Salamandridae</taxon>
        <taxon>Pleurodelinae</taxon>
        <taxon>Pleurodeles</taxon>
    </lineage>
</organism>
<comment type="caution">
    <text evidence="1">The sequence shown here is derived from an EMBL/GenBank/DDBJ whole genome shotgun (WGS) entry which is preliminary data.</text>
</comment>
<evidence type="ECO:0000313" key="2">
    <source>
        <dbReference type="Proteomes" id="UP001066276"/>
    </source>
</evidence>
<proteinExistence type="predicted"/>
<evidence type="ECO:0000313" key="1">
    <source>
        <dbReference type="EMBL" id="KAJ1215218.1"/>
    </source>
</evidence>
<dbReference type="AlphaFoldDB" id="A0AAV7WPQ9"/>
<protein>
    <submittedName>
        <fullName evidence="1">Uncharacterized protein</fullName>
    </submittedName>
</protein>
<gene>
    <name evidence="1" type="ORF">NDU88_002827</name>
</gene>
<keyword evidence="2" id="KW-1185">Reference proteome</keyword>
<accession>A0AAV7WPQ9</accession>